<dbReference type="InterPro" id="IPR036291">
    <property type="entry name" value="NAD(P)-bd_dom_sf"/>
</dbReference>
<evidence type="ECO:0000256" key="1">
    <source>
        <dbReference type="ARBA" id="ARBA00007637"/>
    </source>
</evidence>
<comment type="similarity">
    <text evidence="1">Belongs to the NAD(P)-dependent epimerase/dehydratase family.</text>
</comment>
<evidence type="ECO:0000313" key="4">
    <source>
        <dbReference type="Proteomes" id="UP001278766"/>
    </source>
</evidence>
<dbReference type="RefSeq" id="XP_062662323.1">
    <property type="nucleotide sequence ID" value="XM_062802137.1"/>
</dbReference>
<dbReference type="CDD" id="cd08946">
    <property type="entry name" value="SDR_e"/>
    <property type="match status" value="1"/>
</dbReference>
<evidence type="ECO:0000259" key="2">
    <source>
        <dbReference type="Pfam" id="PF01370"/>
    </source>
</evidence>
<feature type="domain" description="NAD-dependent epimerase/dehydratase" evidence="2">
    <location>
        <begin position="6"/>
        <end position="244"/>
    </location>
</feature>
<dbReference type="Pfam" id="PF01370">
    <property type="entry name" value="Epimerase"/>
    <property type="match status" value="1"/>
</dbReference>
<comment type="caution">
    <text evidence="3">The sequence shown here is derived from an EMBL/GenBank/DDBJ whole genome shotgun (WGS) entry which is preliminary data.</text>
</comment>
<evidence type="ECO:0000313" key="3">
    <source>
        <dbReference type="EMBL" id="KAK3298809.1"/>
    </source>
</evidence>
<sequence length="368" mass="38632">MSKPTVLVTGSAGHLGKALMLALPDLGYSPIGIDLNAGPTTTHTGSITDTAFLTTIFTTHQPAHVIHAATLHKPHIDSHTKNDFIQTNIAGTLALLEAATTTPAAGVGAGAGAGAGAGSTVKSFIFISTTSTFGAALSPSRGSPAAWITESVTPLPKNIYGATKTAAEDICQLIHRQTNLPILILRTSRFFPEEDDDGARREAVAGGGDNLKVLELAYRRVDIADVVGACVCAMRKGAAAAAGEAGGVGWGKYIVSAPTPFGRDEETLRGLDGDAEGVFRRVVPGVAEVFERKGWSFLGRVDRVYDSGRAVRELGWRPKYTFEKAVERVARGGWWGSELALKVGRLGYHAVSTGVYTTREEKGVSSSS</sequence>
<dbReference type="Gene3D" id="3.40.50.720">
    <property type="entry name" value="NAD(P)-binding Rossmann-like Domain"/>
    <property type="match status" value="1"/>
</dbReference>
<protein>
    <submittedName>
        <fullName evidence="3">NAD dependent epimerase/dehydratase family protein</fullName>
    </submittedName>
</protein>
<dbReference type="InterPro" id="IPR001509">
    <property type="entry name" value="Epimerase_deHydtase"/>
</dbReference>
<dbReference type="AlphaFoldDB" id="A0AAE0HLN3"/>
<reference evidence="3" key="1">
    <citation type="journal article" date="2023" name="Mol. Phylogenet. Evol.">
        <title>Genome-scale phylogeny and comparative genomics of the fungal order Sordariales.</title>
        <authorList>
            <person name="Hensen N."/>
            <person name="Bonometti L."/>
            <person name="Westerberg I."/>
            <person name="Brannstrom I.O."/>
            <person name="Guillou S."/>
            <person name="Cros-Aarteil S."/>
            <person name="Calhoun S."/>
            <person name="Haridas S."/>
            <person name="Kuo A."/>
            <person name="Mondo S."/>
            <person name="Pangilinan J."/>
            <person name="Riley R."/>
            <person name="LaButti K."/>
            <person name="Andreopoulos B."/>
            <person name="Lipzen A."/>
            <person name="Chen C."/>
            <person name="Yan M."/>
            <person name="Daum C."/>
            <person name="Ng V."/>
            <person name="Clum A."/>
            <person name="Steindorff A."/>
            <person name="Ohm R.A."/>
            <person name="Martin F."/>
            <person name="Silar P."/>
            <person name="Natvig D.O."/>
            <person name="Lalanne C."/>
            <person name="Gautier V."/>
            <person name="Ament-Velasquez S.L."/>
            <person name="Kruys A."/>
            <person name="Hutchinson M.I."/>
            <person name="Powell A.J."/>
            <person name="Barry K."/>
            <person name="Miller A.N."/>
            <person name="Grigoriev I.V."/>
            <person name="Debuchy R."/>
            <person name="Gladieux P."/>
            <person name="Hiltunen Thoren M."/>
            <person name="Johannesson H."/>
        </authorList>
    </citation>
    <scope>NUCLEOTIDE SEQUENCE</scope>
    <source>
        <strain evidence="3">CBS 168.71</strain>
    </source>
</reference>
<dbReference type="GeneID" id="87839085"/>
<dbReference type="EMBL" id="JAUEPN010000002">
    <property type="protein sequence ID" value="KAK3298809.1"/>
    <property type="molecule type" value="Genomic_DNA"/>
</dbReference>
<dbReference type="Proteomes" id="UP001278766">
    <property type="component" value="Unassembled WGS sequence"/>
</dbReference>
<name>A0AAE0HLN3_9PEZI</name>
<dbReference type="SUPFAM" id="SSF51735">
    <property type="entry name" value="NAD(P)-binding Rossmann-fold domains"/>
    <property type="match status" value="1"/>
</dbReference>
<keyword evidence="4" id="KW-1185">Reference proteome</keyword>
<gene>
    <name evidence="3" type="ORF">B0H64DRAFT_371242</name>
</gene>
<proteinExistence type="inferred from homology"/>
<organism evidence="3 4">
    <name type="scientific">Chaetomium fimeti</name>
    <dbReference type="NCBI Taxonomy" id="1854472"/>
    <lineage>
        <taxon>Eukaryota</taxon>
        <taxon>Fungi</taxon>
        <taxon>Dikarya</taxon>
        <taxon>Ascomycota</taxon>
        <taxon>Pezizomycotina</taxon>
        <taxon>Sordariomycetes</taxon>
        <taxon>Sordariomycetidae</taxon>
        <taxon>Sordariales</taxon>
        <taxon>Chaetomiaceae</taxon>
        <taxon>Chaetomium</taxon>
    </lineage>
</organism>
<dbReference type="PANTHER" id="PTHR43000">
    <property type="entry name" value="DTDP-D-GLUCOSE 4,6-DEHYDRATASE-RELATED"/>
    <property type="match status" value="1"/>
</dbReference>
<reference evidence="3" key="2">
    <citation type="submission" date="2023-06" db="EMBL/GenBank/DDBJ databases">
        <authorList>
            <consortium name="Lawrence Berkeley National Laboratory"/>
            <person name="Haridas S."/>
            <person name="Hensen N."/>
            <person name="Bonometti L."/>
            <person name="Westerberg I."/>
            <person name="Brannstrom I.O."/>
            <person name="Guillou S."/>
            <person name="Cros-Aarteil S."/>
            <person name="Calhoun S."/>
            <person name="Kuo A."/>
            <person name="Mondo S."/>
            <person name="Pangilinan J."/>
            <person name="Riley R."/>
            <person name="Labutti K."/>
            <person name="Andreopoulos B."/>
            <person name="Lipzen A."/>
            <person name="Chen C."/>
            <person name="Yanf M."/>
            <person name="Daum C."/>
            <person name="Ng V."/>
            <person name="Clum A."/>
            <person name="Steindorff A."/>
            <person name="Ohm R."/>
            <person name="Martin F."/>
            <person name="Silar P."/>
            <person name="Natvig D."/>
            <person name="Lalanne C."/>
            <person name="Gautier V."/>
            <person name="Ament-Velasquez S.L."/>
            <person name="Kruys A."/>
            <person name="Hutchinson M.I."/>
            <person name="Powell A.J."/>
            <person name="Barry K."/>
            <person name="Miller A.N."/>
            <person name="Grigoriev I.V."/>
            <person name="Debuchy R."/>
            <person name="Gladieux P."/>
            <person name="Thoren M.H."/>
            <person name="Johannesson H."/>
        </authorList>
    </citation>
    <scope>NUCLEOTIDE SEQUENCE</scope>
    <source>
        <strain evidence="3">CBS 168.71</strain>
    </source>
</reference>
<accession>A0AAE0HLN3</accession>